<dbReference type="InterPro" id="IPR000250">
    <property type="entry name" value="Peptidase_G1"/>
</dbReference>
<evidence type="ECO:0000313" key="5">
    <source>
        <dbReference type="Proteomes" id="UP000019225"/>
    </source>
</evidence>
<proteinExistence type="predicted"/>
<evidence type="ECO:0008006" key="6">
    <source>
        <dbReference type="Google" id="ProtNLM"/>
    </source>
</evidence>
<dbReference type="InterPro" id="IPR038656">
    <property type="entry name" value="Peptidase_G1_sf"/>
</dbReference>
<dbReference type="PANTHER" id="PTHR37536">
    <property type="entry name" value="PUTATIVE (AFU_ORTHOLOGUE AFUA_3G02970)-RELATED"/>
    <property type="match status" value="1"/>
</dbReference>
<dbReference type="Gene3D" id="2.60.120.700">
    <property type="entry name" value="Peptidase G1"/>
    <property type="match status" value="1"/>
</dbReference>
<sequence>MARAGERIGNHMSSTSVTRVLAAATLAAASLVAGTAAAATPVGFGPQMRFGHGSGTSFSGGNWGGYVSFGSFTTATASWTEPAVTCNSSNDLFAPWVGIDGDGSSSVEQTGVATDCSSGHAVYQGWYEMYPAAPVYYSNPVSAGDHFTATVTRSGTSYKLDLTDTTKGWTKTITKSANAKHSSAEAIIESPTDSYPTISGGKVSFTGVKFDGKSLASTSPQGLDADDRGSYTWSPGSIGSDGQSFSLTRH</sequence>
<dbReference type="KEGG" id="kal:KALB_1611"/>
<gene>
    <name evidence="4" type="ORF">KALB_1611</name>
</gene>
<dbReference type="Pfam" id="PF01828">
    <property type="entry name" value="Peptidase_A4"/>
    <property type="match status" value="1"/>
</dbReference>
<dbReference type="GO" id="GO:0070007">
    <property type="term" value="F:glutamic-type endopeptidase activity"/>
    <property type="evidence" value="ECO:0007669"/>
    <property type="project" value="InterPro"/>
</dbReference>
<keyword evidence="5" id="KW-1185">Reference proteome</keyword>
<dbReference type="GO" id="GO:0006508">
    <property type="term" value="P:proteolysis"/>
    <property type="evidence" value="ECO:0007669"/>
    <property type="project" value="InterPro"/>
</dbReference>
<dbReference type="PANTHER" id="PTHR37536:SF1">
    <property type="entry name" value="ASPERGILLOPEPSIN, PUTAITVE (AFU_ORTHOLOGUE AFUA_7G01200)"/>
    <property type="match status" value="1"/>
</dbReference>
<feature type="active site" description="Proton acceptor" evidence="1">
    <location>
        <position position="189"/>
    </location>
</feature>
<reference evidence="4 5" key="1">
    <citation type="journal article" date="2014" name="BMC Genomics">
        <title>Complete genome sequence of producer of the glycopeptide antibiotic Aculeximycin Kutzneria albida DSM 43870T, a representative of minor genus of Pseudonocardiaceae.</title>
        <authorList>
            <person name="Rebets Y."/>
            <person name="Tokovenko B."/>
            <person name="Lushchyk I."/>
            <person name="Ruckert C."/>
            <person name="Zaburannyi N."/>
            <person name="Bechthold A."/>
            <person name="Kalinowski J."/>
            <person name="Luzhetskyy A."/>
        </authorList>
    </citation>
    <scope>NUCLEOTIDE SEQUENCE [LARGE SCALE GENOMIC DNA]</scope>
    <source>
        <strain evidence="4">DSM 43870</strain>
    </source>
</reference>
<evidence type="ECO:0000256" key="3">
    <source>
        <dbReference type="SAM" id="SignalP"/>
    </source>
</evidence>
<feature type="region of interest" description="Disordered" evidence="2">
    <location>
        <begin position="216"/>
        <end position="250"/>
    </location>
</feature>
<keyword evidence="3" id="KW-0732">Signal</keyword>
<accession>W5W1C4</accession>
<dbReference type="CDD" id="cd13426">
    <property type="entry name" value="Peptidase_G1"/>
    <property type="match status" value="1"/>
</dbReference>
<evidence type="ECO:0000313" key="4">
    <source>
        <dbReference type="EMBL" id="AHH94983.1"/>
    </source>
</evidence>
<dbReference type="HOGENOM" id="CLU_076823_1_0_11"/>
<evidence type="ECO:0000256" key="2">
    <source>
        <dbReference type="SAM" id="MobiDB-lite"/>
    </source>
</evidence>
<dbReference type="Proteomes" id="UP000019225">
    <property type="component" value="Chromosome"/>
</dbReference>
<dbReference type="PATRIC" id="fig|1449976.3.peg.1611"/>
<protein>
    <recommendedName>
        <fullName evidence="6">Peptidase A4 family protein</fullName>
    </recommendedName>
</protein>
<dbReference type="EMBL" id="CP007155">
    <property type="protein sequence ID" value="AHH94983.1"/>
    <property type="molecule type" value="Genomic_DNA"/>
</dbReference>
<dbReference type="SUPFAM" id="SSF49899">
    <property type="entry name" value="Concanavalin A-like lectins/glucanases"/>
    <property type="match status" value="1"/>
</dbReference>
<dbReference type="AlphaFoldDB" id="W5W1C4"/>
<dbReference type="eggNOG" id="ENOG5031047">
    <property type="taxonomic scope" value="Bacteria"/>
</dbReference>
<feature type="chain" id="PRO_5004872783" description="Peptidase A4 family protein" evidence="3">
    <location>
        <begin position="39"/>
        <end position="250"/>
    </location>
</feature>
<feature type="compositionally biased region" description="Polar residues" evidence="2">
    <location>
        <begin position="231"/>
        <end position="250"/>
    </location>
</feature>
<dbReference type="STRING" id="1449976.KALB_1611"/>
<dbReference type="InterPro" id="IPR013320">
    <property type="entry name" value="ConA-like_dom_sf"/>
</dbReference>
<organism evidence="4 5">
    <name type="scientific">Kutzneria albida DSM 43870</name>
    <dbReference type="NCBI Taxonomy" id="1449976"/>
    <lineage>
        <taxon>Bacteria</taxon>
        <taxon>Bacillati</taxon>
        <taxon>Actinomycetota</taxon>
        <taxon>Actinomycetes</taxon>
        <taxon>Pseudonocardiales</taxon>
        <taxon>Pseudonocardiaceae</taxon>
        <taxon>Kutzneria</taxon>
    </lineage>
</organism>
<evidence type="ECO:0000256" key="1">
    <source>
        <dbReference type="PIRSR" id="PIRSR600250-50"/>
    </source>
</evidence>
<name>W5W1C4_9PSEU</name>
<feature type="signal peptide" evidence="3">
    <location>
        <begin position="1"/>
        <end position="38"/>
    </location>
</feature>